<evidence type="ECO:0000259" key="9">
    <source>
        <dbReference type="SMART" id="SM01020"/>
    </source>
</evidence>
<keyword evidence="5 6" id="KW-0472">Membrane</keyword>
<comment type="function">
    <text evidence="6">Subunit of clathrin-associated adaptor protein complex that plays a role in protein sorting in the late-Golgi/trans-Golgi network (TGN) and/or endosomes. The AP complexes mediate both the recruitment of clathrin to membranes and the recognition of sorting signals within the cytosolic tails of transmembrane cargo molecules.</text>
</comment>
<gene>
    <name evidence="10" type="ORF">CSSPTR1EN2_LOCUS4756</name>
</gene>
<comment type="subunit">
    <text evidence="6">Adaptor protein complexes are heterotetramers composed of two large adaptins (beta-type subunit and alpha-type or delta-type or epsilon-type or gamma-type subunit), a medium adaptin (mu-type subunit) and a small adaptin (sigma-type subunit).</text>
</comment>
<dbReference type="SUPFAM" id="SSF48371">
    <property type="entry name" value="ARM repeat"/>
    <property type="match status" value="1"/>
</dbReference>
<dbReference type="InterPro" id="IPR009028">
    <property type="entry name" value="Coatomer/calthrin_app_sub_C"/>
</dbReference>
<dbReference type="PIRSF" id="PIRSF002291">
    <property type="entry name" value="AP_complex_beta"/>
    <property type="match status" value="1"/>
</dbReference>
<keyword evidence="3 6" id="KW-0813">Transport</keyword>
<dbReference type="Gene3D" id="2.60.40.1150">
    <property type="match status" value="1"/>
</dbReference>
<dbReference type="Proteomes" id="UP001497512">
    <property type="component" value="Chromosome 12"/>
</dbReference>
<evidence type="ECO:0000256" key="1">
    <source>
        <dbReference type="ARBA" id="ARBA00004308"/>
    </source>
</evidence>
<evidence type="ECO:0000313" key="10">
    <source>
        <dbReference type="EMBL" id="CAK9199077.1"/>
    </source>
</evidence>
<dbReference type="PANTHER" id="PTHR11134">
    <property type="entry name" value="ADAPTOR COMPLEX SUBUNIT BETA FAMILY MEMBER"/>
    <property type="match status" value="1"/>
</dbReference>
<proteinExistence type="inferred from homology"/>
<dbReference type="SUPFAM" id="SSF55711">
    <property type="entry name" value="Subdomain of clathrin and coatomer appendage domain"/>
    <property type="match status" value="1"/>
</dbReference>
<evidence type="ECO:0000256" key="3">
    <source>
        <dbReference type="ARBA" id="ARBA00022448"/>
    </source>
</evidence>
<protein>
    <recommendedName>
        <fullName evidence="6">Beta-adaptin-like protein</fullName>
    </recommendedName>
</protein>
<dbReference type="Gene3D" id="1.25.10.10">
    <property type="entry name" value="Leucine-rich Repeat Variant"/>
    <property type="match status" value="1"/>
</dbReference>
<comment type="subcellular location">
    <subcellularLocation>
        <location evidence="1">Endomembrane system</location>
    </subcellularLocation>
</comment>
<dbReference type="InterPro" id="IPR015151">
    <property type="entry name" value="B-adaptin_app_sub_C"/>
</dbReference>
<feature type="region of interest" description="Disordered" evidence="7">
    <location>
        <begin position="581"/>
        <end position="613"/>
    </location>
</feature>
<accession>A0ABP0TKQ9</accession>
<dbReference type="InterPro" id="IPR011989">
    <property type="entry name" value="ARM-like"/>
</dbReference>
<evidence type="ECO:0000256" key="4">
    <source>
        <dbReference type="ARBA" id="ARBA00022927"/>
    </source>
</evidence>
<dbReference type="InterPro" id="IPR013037">
    <property type="entry name" value="Clathrin_b-adaptin_app_Ig-like"/>
</dbReference>
<keyword evidence="11" id="KW-1185">Reference proteome</keyword>
<dbReference type="InterPro" id="IPR008152">
    <property type="entry name" value="Clathrin_a/b/g-adaptin_app_Ig"/>
</dbReference>
<dbReference type="Pfam" id="PF02883">
    <property type="entry name" value="Alpha_adaptinC2"/>
    <property type="match status" value="1"/>
</dbReference>
<feature type="domain" description="Beta-adaptin appendage C-terminal subdomain" evidence="9">
    <location>
        <begin position="792"/>
        <end position="905"/>
    </location>
</feature>
<name>A0ABP0TKQ9_9BRYO</name>
<evidence type="ECO:0000256" key="7">
    <source>
        <dbReference type="SAM" id="MobiDB-lite"/>
    </source>
</evidence>
<evidence type="ECO:0000259" key="8">
    <source>
        <dbReference type="SMART" id="SM00809"/>
    </source>
</evidence>
<dbReference type="InterPro" id="IPR002553">
    <property type="entry name" value="Clathrin/coatomer_adapt-like_N"/>
</dbReference>
<dbReference type="InterPro" id="IPR012295">
    <property type="entry name" value="TBP_dom_sf"/>
</dbReference>
<dbReference type="InterPro" id="IPR016024">
    <property type="entry name" value="ARM-type_fold"/>
</dbReference>
<keyword evidence="4 6" id="KW-0653">Protein transport</keyword>
<dbReference type="InterPro" id="IPR016342">
    <property type="entry name" value="AP_complex_bsu_1_2_4"/>
</dbReference>
<sequence>MSGHDAKYFTTTKKGEIHELKEELNSQYKDKKKDAVKKVIAAMTVGKDVSMLFTDVVNCMQTDNLELKKLVYLYLINYAKSHPDLAILAVNTFVKDSQDPNPLIRALAVRTMGCIRVDKITEYLCDPLQRCLKDDDPYVRKTAAVCVAKLHDINAELVEDRGFLEALKDMISDSNPMVVANAVASLAEIQEGSSKLVFEITNHTLFKLLAALNECTEWGQVFILDALSKYKSKDGRDAENIVDRVTPRLQHANCAVVLSAVKVILQQMELITSTDVVRNLSKKLAPPLVTLLSAEPEIQYVALRNINLIVQRRPGILAHEIKVFFCKYNDPIYVKMEKLEIMIKLASDRNIDQVLLEFKEYATEVDVDFVRKAVRAIGRCAIKLERAAERCINVLLDLIKIKVNYVVQEAIVVIKDIFRRYPNMYESIIATLCESLDTLDEPEAKASMIWIIGEYAERIDNADELLESFLETFPEEPAQVQLQLLTAAVKLFLKKPTEGPQQMIQVVLNNATQETDNPDLRDRAYVYWRLLSTDPEAAKDVVLAEKPTICDDSNMLDSSLLDELLANIATLASVYHKPPDAFVSRARPTPQQDEDEEYNEGQDMGPSESSAPVPEVAAKPATTQVPVAPAVPVPRTAAAQVPPTQPVADLLGDLMGLETALVPVGPATSAAPAQPSLPVLLPATSGQGLQISGQLIRRDGHVFYSLKFDNLSQTVLDGFMIQFNKNTFGLAAAGPLQVAVVQPAGSVSTLLPMVLFQNVSPGPPNSVLQVAVKNNQQPVWYFVDKIPLQVLFMEDGHMERGVFLETWKSLPDSHEVAKDLPNATITNVDVSLEKLATTNLFFIARRQLKDTNQEVLYLSGKVPPNIPFLVELTFVVGHPSVKCAVKTPTPEMAPLFFEAIESLLN</sequence>
<evidence type="ECO:0000256" key="2">
    <source>
        <dbReference type="ARBA" id="ARBA00006613"/>
    </source>
</evidence>
<dbReference type="Pfam" id="PF01602">
    <property type="entry name" value="Adaptin_N"/>
    <property type="match status" value="1"/>
</dbReference>
<feature type="domain" description="Clathrin adaptor alpha/beta/gamma-adaptin appendage Ig-like subdomain" evidence="8">
    <location>
        <begin position="673"/>
        <end position="783"/>
    </location>
</feature>
<evidence type="ECO:0000313" key="11">
    <source>
        <dbReference type="Proteomes" id="UP001497512"/>
    </source>
</evidence>
<dbReference type="InterPro" id="IPR026739">
    <property type="entry name" value="AP_beta"/>
</dbReference>
<dbReference type="EMBL" id="OZ019904">
    <property type="protein sequence ID" value="CAK9199077.1"/>
    <property type="molecule type" value="Genomic_DNA"/>
</dbReference>
<evidence type="ECO:0000256" key="5">
    <source>
        <dbReference type="ARBA" id="ARBA00023136"/>
    </source>
</evidence>
<dbReference type="Pfam" id="PF09066">
    <property type="entry name" value="B2-adapt-app_C"/>
    <property type="match status" value="1"/>
</dbReference>
<reference evidence="10" key="1">
    <citation type="submission" date="2024-02" db="EMBL/GenBank/DDBJ databases">
        <authorList>
            <consortium name="ELIXIR-Norway"/>
            <consortium name="Elixir Norway"/>
        </authorList>
    </citation>
    <scope>NUCLEOTIDE SEQUENCE</scope>
</reference>
<comment type="similarity">
    <text evidence="2 6">Belongs to the adaptor complexes large subunit family.</text>
</comment>
<organism evidence="10 11">
    <name type="scientific">Sphagnum troendelagicum</name>
    <dbReference type="NCBI Taxonomy" id="128251"/>
    <lineage>
        <taxon>Eukaryota</taxon>
        <taxon>Viridiplantae</taxon>
        <taxon>Streptophyta</taxon>
        <taxon>Embryophyta</taxon>
        <taxon>Bryophyta</taxon>
        <taxon>Sphagnophytina</taxon>
        <taxon>Sphagnopsida</taxon>
        <taxon>Sphagnales</taxon>
        <taxon>Sphagnaceae</taxon>
        <taxon>Sphagnum</taxon>
    </lineage>
</organism>
<dbReference type="Gene3D" id="3.30.310.10">
    <property type="entry name" value="TATA-Binding Protein"/>
    <property type="match status" value="1"/>
</dbReference>
<dbReference type="SUPFAM" id="SSF49348">
    <property type="entry name" value="Clathrin adaptor appendage domain"/>
    <property type="match status" value="1"/>
</dbReference>
<dbReference type="SMART" id="SM01020">
    <property type="entry name" value="B2-adapt-app_C"/>
    <property type="match status" value="1"/>
</dbReference>
<dbReference type="SMART" id="SM00809">
    <property type="entry name" value="Alpha_adaptinC2"/>
    <property type="match status" value="1"/>
</dbReference>
<evidence type="ECO:0000256" key="6">
    <source>
        <dbReference type="PIRNR" id="PIRNR002291"/>
    </source>
</evidence>
<dbReference type="InterPro" id="IPR013041">
    <property type="entry name" value="Clathrin_app_Ig-like_sf"/>
</dbReference>